<feature type="domain" description="OmpR/PhoB-type" evidence="11">
    <location>
        <begin position="131"/>
        <end position="230"/>
    </location>
</feature>
<keyword evidence="4" id="KW-0805">Transcription regulation</keyword>
<evidence type="ECO:0000259" key="10">
    <source>
        <dbReference type="PROSITE" id="PS50110"/>
    </source>
</evidence>
<dbReference type="PANTHER" id="PTHR48111">
    <property type="entry name" value="REGULATOR OF RPOS"/>
    <property type="match status" value="1"/>
</dbReference>
<dbReference type="PROSITE" id="PS51755">
    <property type="entry name" value="OMPR_PHOB"/>
    <property type="match status" value="1"/>
</dbReference>
<evidence type="ECO:0000256" key="1">
    <source>
        <dbReference type="ARBA" id="ARBA00018672"/>
    </source>
</evidence>
<protein>
    <recommendedName>
        <fullName evidence="1">Stage 0 sporulation protein A homolog</fullName>
    </recommendedName>
</protein>
<dbReference type="GO" id="GO:0032993">
    <property type="term" value="C:protein-DNA complex"/>
    <property type="evidence" value="ECO:0007669"/>
    <property type="project" value="TreeGrafter"/>
</dbReference>
<dbReference type="SMART" id="SM00862">
    <property type="entry name" value="Trans_reg_C"/>
    <property type="match status" value="1"/>
</dbReference>
<evidence type="ECO:0000313" key="13">
    <source>
        <dbReference type="Proteomes" id="UP000460287"/>
    </source>
</evidence>
<keyword evidence="6" id="KW-0804">Transcription</keyword>
<dbReference type="InterPro" id="IPR036388">
    <property type="entry name" value="WH-like_DNA-bd_sf"/>
</dbReference>
<dbReference type="FunFam" id="1.10.10.10:FF:000018">
    <property type="entry name" value="DNA-binding response regulator ResD"/>
    <property type="match status" value="1"/>
</dbReference>
<dbReference type="InterPro" id="IPR011006">
    <property type="entry name" value="CheY-like_superfamily"/>
</dbReference>
<keyword evidence="2 8" id="KW-0597">Phosphoprotein</keyword>
<keyword evidence="13" id="KW-1185">Reference proteome</keyword>
<comment type="caution">
    <text evidence="12">The sequence shown here is derived from an EMBL/GenBank/DDBJ whole genome shotgun (WGS) entry which is preliminary data.</text>
</comment>
<comment type="function">
    <text evidence="7">May play the central regulatory role in sporulation. It may be an element of the effector pathway responsible for the activation of sporulation genes in response to nutritional stress. Spo0A may act in concert with spo0H (a sigma factor) to control the expression of some genes that are critical to the sporulation process.</text>
</comment>
<dbReference type="CDD" id="cd00383">
    <property type="entry name" value="trans_reg_C"/>
    <property type="match status" value="1"/>
</dbReference>
<accession>A0A7X2T1N1</accession>
<gene>
    <name evidence="12" type="ORF">FYJ33_08275</name>
</gene>
<evidence type="ECO:0000256" key="6">
    <source>
        <dbReference type="ARBA" id="ARBA00023163"/>
    </source>
</evidence>
<dbReference type="Gene3D" id="6.10.250.690">
    <property type="match status" value="1"/>
</dbReference>
<dbReference type="PROSITE" id="PS50110">
    <property type="entry name" value="RESPONSE_REGULATORY"/>
    <property type="match status" value="1"/>
</dbReference>
<dbReference type="Gene3D" id="1.10.10.10">
    <property type="entry name" value="Winged helix-like DNA-binding domain superfamily/Winged helix DNA-binding domain"/>
    <property type="match status" value="1"/>
</dbReference>
<evidence type="ECO:0000259" key="11">
    <source>
        <dbReference type="PROSITE" id="PS51755"/>
    </source>
</evidence>
<dbReference type="Proteomes" id="UP000460287">
    <property type="component" value="Unassembled WGS sequence"/>
</dbReference>
<evidence type="ECO:0000256" key="8">
    <source>
        <dbReference type="PROSITE-ProRule" id="PRU00169"/>
    </source>
</evidence>
<dbReference type="InterPro" id="IPR039420">
    <property type="entry name" value="WalR-like"/>
</dbReference>
<dbReference type="AlphaFoldDB" id="A0A7X2T1N1"/>
<proteinExistence type="predicted"/>
<dbReference type="GO" id="GO:0005829">
    <property type="term" value="C:cytosol"/>
    <property type="evidence" value="ECO:0007669"/>
    <property type="project" value="TreeGrafter"/>
</dbReference>
<dbReference type="GO" id="GO:0006355">
    <property type="term" value="P:regulation of DNA-templated transcription"/>
    <property type="evidence" value="ECO:0007669"/>
    <property type="project" value="InterPro"/>
</dbReference>
<dbReference type="PANTHER" id="PTHR48111:SF10">
    <property type="entry name" value="STAGE 0 SPORULATION PROTEIN A HOMOLOG"/>
    <property type="match status" value="1"/>
</dbReference>
<name>A0A7X2T1N1_9CLOT</name>
<keyword evidence="3" id="KW-0902">Two-component regulatory system</keyword>
<keyword evidence="5 9" id="KW-0238">DNA-binding</keyword>
<feature type="domain" description="Response regulatory" evidence="10">
    <location>
        <begin position="3"/>
        <end position="116"/>
    </location>
</feature>
<dbReference type="InterPro" id="IPR016032">
    <property type="entry name" value="Sig_transdc_resp-reg_C-effctor"/>
</dbReference>
<dbReference type="EMBL" id="VULX01000010">
    <property type="protein sequence ID" value="MSR91410.1"/>
    <property type="molecule type" value="Genomic_DNA"/>
</dbReference>
<feature type="modified residue" description="4-aspartylphosphate" evidence="8">
    <location>
        <position position="52"/>
    </location>
</feature>
<dbReference type="GO" id="GO:0000976">
    <property type="term" value="F:transcription cis-regulatory region binding"/>
    <property type="evidence" value="ECO:0007669"/>
    <property type="project" value="TreeGrafter"/>
</dbReference>
<dbReference type="RefSeq" id="WP_154531301.1">
    <property type="nucleotide sequence ID" value="NZ_JAQXTV010000246.1"/>
</dbReference>
<dbReference type="SUPFAM" id="SSF52172">
    <property type="entry name" value="CheY-like"/>
    <property type="match status" value="1"/>
</dbReference>
<dbReference type="InterPro" id="IPR001789">
    <property type="entry name" value="Sig_transdc_resp-reg_receiver"/>
</dbReference>
<evidence type="ECO:0000256" key="5">
    <source>
        <dbReference type="ARBA" id="ARBA00023125"/>
    </source>
</evidence>
<evidence type="ECO:0000256" key="9">
    <source>
        <dbReference type="PROSITE-ProRule" id="PRU01091"/>
    </source>
</evidence>
<dbReference type="SMART" id="SM00448">
    <property type="entry name" value="REC"/>
    <property type="match status" value="1"/>
</dbReference>
<dbReference type="CDD" id="cd17574">
    <property type="entry name" value="REC_OmpR"/>
    <property type="match status" value="1"/>
</dbReference>
<organism evidence="12 13">
    <name type="scientific">Inconstantimicrobium porci</name>
    <dbReference type="NCBI Taxonomy" id="2652291"/>
    <lineage>
        <taxon>Bacteria</taxon>
        <taxon>Bacillati</taxon>
        <taxon>Bacillota</taxon>
        <taxon>Clostridia</taxon>
        <taxon>Eubacteriales</taxon>
        <taxon>Clostridiaceae</taxon>
        <taxon>Inconstantimicrobium</taxon>
    </lineage>
</organism>
<dbReference type="GO" id="GO:0000156">
    <property type="term" value="F:phosphorelay response regulator activity"/>
    <property type="evidence" value="ECO:0007669"/>
    <property type="project" value="TreeGrafter"/>
</dbReference>
<sequence>MFNVLIVDDEVEINELIEVYLKSDGYNILKAYNGEDALKIVNEQKVDLIILDVMMPKINGFDVCMKIRKDYNIPIIMVSAKSQDIDKIQGLSLGADDYITKPFNPLELSARVKAQIRRRYYLDRDAKEKDDNVIEIKGISINKEKHKVYLYGEQLKLTPKEYDILLLLCSNPGKVFNAEDIFKSVWKEKYFEANNTVMVHIWRLREKIEEDAKNPKILETVWGVGYKIEN</sequence>
<evidence type="ECO:0000256" key="4">
    <source>
        <dbReference type="ARBA" id="ARBA00023015"/>
    </source>
</evidence>
<feature type="DNA-binding region" description="OmpR/PhoB-type" evidence="9">
    <location>
        <begin position="131"/>
        <end position="230"/>
    </location>
</feature>
<reference evidence="12 13" key="1">
    <citation type="submission" date="2019-08" db="EMBL/GenBank/DDBJ databases">
        <title>In-depth cultivation of the pig gut microbiome towards novel bacterial diversity and tailored functional studies.</title>
        <authorList>
            <person name="Wylensek D."/>
            <person name="Hitch T.C.A."/>
            <person name="Clavel T."/>
        </authorList>
    </citation>
    <scope>NUCLEOTIDE SEQUENCE [LARGE SCALE GENOMIC DNA]</scope>
    <source>
        <strain evidence="12 13">WCA-383-APC-5B</strain>
    </source>
</reference>
<dbReference type="Pfam" id="PF00486">
    <property type="entry name" value="Trans_reg_C"/>
    <property type="match status" value="1"/>
</dbReference>
<dbReference type="Gene3D" id="3.40.50.2300">
    <property type="match status" value="1"/>
</dbReference>
<evidence type="ECO:0000313" key="12">
    <source>
        <dbReference type="EMBL" id="MSR91410.1"/>
    </source>
</evidence>
<dbReference type="InterPro" id="IPR001867">
    <property type="entry name" value="OmpR/PhoB-type_DNA-bd"/>
</dbReference>
<dbReference type="Pfam" id="PF00072">
    <property type="entry name" value="Response_reg"/>
    <property type="match status" value="1"/>
</dbReference>
<dbReference type="FunFam" id="3.40.50.2300:FF:000001">
    <property type="entry name" value="DNA-binding response regulator PhoB"/>
    <property type="match status" value="1"/>
</dbReference>
<evidence type="ECO:0000256" key="3">
    <source>
        <dbReference type="ARBA" id="ARBA00023012"/>
    </source>
</evidence>
<dbReference type="SUPFAM" id="SSF46894">
    <property type="entry name" value="C-terminal effector domain of the bipartite response regulators"/>
    <property type="match status" value="1"/>
</dbReference>
<evidence type="ECO:0000256" key="7">
    <source>
        <dbReference type="ARBA" id="ARBA00024867"/>
    </source>
</evidence>
<evidence type="ECO:0000256" key="2">
    <source>
        <dbReference type="ARBA" id="ARBA00022553"/>
    </source>
</evidence>